<dbReference type="PANTHER" id="PTHR31082:SF11">
    <property type="entry name" value="DUF1212 DOMAIN MEMBRANE PROTEIN (AFU_ORTHOLOGUE AFUA_5G07620)"/>
    <property type="match status" value="1"/>
</dbReference>
<dbReference type="InterPro" id="IPR010619">
    <property type="entry name" value="ThrE-like_N"/>
</dbReference>
<feature type="compositionally biased region" description="Basic and acidic residues" evidence="6">
    <location>
        <begin position="52"/>
        <end position="65"/>
    </location>
</feature>
<dbReference type="GeneID" id="55989720"/>
<evidence type="ECO:0000256" key="3">
    <source>
        <dbReference type="ARBA" id="ARBA00022989"/>
    </source>
</evidence>
<evidence type="ECO:0000313" key="11">
    <source>
        <dbReference type="Proteomes" id="UP000509510"/>
    </source>
</evidence>
<feature type="region of interest" description="Disordered" evidence="6">
    <location>
        <begin position="1"/>
        <end position="109"/>
    </location>
</feature>
<evidence type="ECO:0000256" key="6">
    <source>
        <dbReference type="SAM" id="MobiDB-lite"/>
    </source>
</evidence>
<dbReference type="Proteomes" id="UP000509510">
    <property type="component" value="Chromosome I"/>
</dbReference>
<name>A0A7H8QMH2_TALRU</name>
<feature type="transmembrane region" description="Helical" evidence="7">
    <location>
        <begin position="727"/>
        <end position="748"/>
    </location>
</feature>
<evidence type="ECO:0000256" key="1">
    <source>
        <dbReference type="ARBA" id="ARBA00004141"/>
    </source>
</evidence>
<dbReference type="InterPro" id="IPR051361">
    <property type="entry name" value="ThrE/Ser_Exporter"/>
</dbReference>
<evidence type="ECO:0008006" key="12">
    <source>
        <dbReference type="Google" id="ProtNLM"/>
    </source>
</evidence>
<reference evidence="11" key="1">
    <citation type="submission" date="2020-06" db="EMBL/GenBank/DDBJ databases">
        <title>A chromosome-scale genome assembly of Talaromyces rugulosus W13939.</title>
        <authorList>
            <person name="Wang B."/>
            <person name="Guo L."/>
            <person name="Ye K."/>
            <person name="Wang L."/>
        </authorList>
    </citation>
    <scope>NUCLEOTIDE SEQUENCE [LARGE SCALE GENOMIC DNA]</scope>
    <source>
        <strain evidence="11">W13939</strain>
    </source>
</reference>
<keyword evidence="2 7" id="KW-0812">Transmembrane</keyword>
<evidence type="ECO:0000256" key="4">
    <source>
        <dbReference type="ARBA" id="ARBA00023136"/>
    </source>
</evidence>
<evidence type="ECO:0000256" key="7">
    <source>
        <dbReference type="SAM" id="Phobius"/>
    </source>
</evidence>
<dbReference type="GO" id="GO:0016020">
    <property type="term" value="C:membrane"/>
    <property type="evidence" value="ECO:0007669"/>
    <property type="project" value="UniProtKB-SubCell"/>
</dbReference>
<evidence type="ECO:0000256" key="5">
    <source>
        <dbReference type="ARBA" id="ARBA00034125"/>
    </source>
</evidence>
<keyword evidence="11" id="KW-1185">Reference proteome</keyword>
<feature type="region of interest" description="Disordered" evidence="6">
    <location>
        <begin position="183"/>
        <end position="210"/>
    </location>
</feature>
<comment type="subcellular location">
    <subcellularLocation>
        <location evidence="1">Membrane</location>
        <topology evidence="1">Multi-pass membrane protein</topology>
    </subcellularLocation>
</comment>
<keyword evidence="3 7" id="KW-1133">Transmembrane helix</keyword>
<proteinExistence type="inferred from homology"/>
<dbReference type="PANTHER" id="PTHR31082">
    <property type="entry name" value="PHEROMONE-REGULATED MEMBRANE PROTEIN 10"/>
    <property type="match status" value="1"/>
</dbReference>
<feature type="transmembrane region" description="Helical" evidence="7">
    <location>
        <begin position="449"/>
        <end position="466"/>
    </location>
</feature>
<dbReference type="AlphaFoldDB" id="A0A7H8QMH2"/>
<evidence type="ECO:0000256" key="2">
    <source>
        <dbReference type="ARBA" id="ARBA00022692"/>
    </source>
</evidence>
<dbReference type="Pfam" id="PF12821">
    <property type="entry name" value="ThrE_2"/>
    <property type="match status" value="1"/>
</dbReference>
<comment type="similarity">
    <text evidence="5">Belongs to the ThrE exporter (TC 2.A.79) family.</text>
</comment>
<gene>
    <name evidence="10" type="ORF">TRUGW13939_02211</name>
</gene>
<feature type="domain" description="Threonine/serine exporter-like N-terminal" evidence="8">
    <location>
        <begin position="316"/>
        <end position="566"/>
    </location>
</feature>
<feature type="transmembrane region" description="Helical" evidence="7">
    <location>
        <begin position="615"/>
        <end position="632"/>
    </location>
</feature>
<evidence type="ECO:0000259" key="9">
    <source>
        <dbReference type="Pfam" id="PF12821"/>
    </source>
</evidence>
<dbReference type="InterPro" id="IPR024528">
    <property type="entry name" value="ThrE_2"/>
</dbReference>
<feature type="transmembrane region" description="Helical" evidence="7">
    <location>
        <begin position="505"/>
        <end position="526"/>
    </location>
</feature>
<feature type="transmembrane region" description="Helical" evidence="7">
    <location>
        <begin position="590"/>
        <end position="609"/>
    </location>
</feature>
<feature type="domain" description="Threonine/Serine exporter ThrE" evidence="9">
    <location>
        <begin position="596"/>
        <end position="743"/>
    </location>
</feature>
<sequence length="758" mass="83167">MAEHPGSPSPPSRDGSVGPITPHERSSLDFPQPELAPEEIAERLRGLRVKFRSHDEHMPYPKYSEDGGQPEASAHQQQHHHHHHHQMPDLEKAETAQSDANDEEGKNNLTRVLSLRDRARQLMTRLGRPEDPGDGLIPAIDTGNWVDDLDSPQSGLDEKNASKIHTAEANRLVRGMHHIKRKARPGYQRTYSTESVVSAAGSDTESDRPIRGEGILSNLLRLHQQQHSGRNTPVTPDSGTTTPKKVKWYHKHSPNQSTMSLVGASLNMGSTGGALALDDLQKTVNSKRRKMHSRKESKDPKEHIAVRIANIISRQRYLMSLCRALMRFGAPSHRLEEYMQMTARVLDIHAQFLYLPGTMIMSFDDLATRTTEVKLVRVPQGVDLARLEDTQDIYKNVVHEKVTVDEAISLLEDVMGRPPKYPTWFVVLCYGFASASVGPFAFQARPIDMPIIFLLGCLLGLLQLVFSPRSSLYSNVFEVLATIVTSFLARAFGSIQIGETDGKPEYLFCFSSMAQSSIALILPGFLVLSSSLELQSHQIIPGSIRMVYAIIYSLFLGYGITVGTTIYGLMDGNANPYTTCSGSLIGNNEYVQRFPFVALYVIFLVVINQGKWKQAPVMIVIAVAGYVVNYFSSLKLNSNMELANTLGAFTIGTLGNLYSRLWHGHAATAILPAIFVLVPSGLASSGSLVSGVQSAGEIRANITGNSSGTTSTSSAANSSVYDMGYGMIQVAIGITVGLFLSAIVIYPLGKRRSGLFSF</sequence>
<dbReference type="OrthoDB" id="413008at2759"/>
<dbReference type="RefSeq" id="XP_035341298.1">
    <property type="nucleotide sequence ID" value="XM_035485405.1"/>
</dbReference>
<feature type="transmembrane region" description="Helical" evidence="7">
    <location>
        <begin position="661"/>
        <end position="682"/>
    </location>
</feature>
<keyword evidence="4 7" id="KW-0472">Membrane</keyword>
<evidence type="ECO:0000313" key="10">
    <source>
        <dbReference type="EMBL" id="QKX55119.1"/>
    </source>
</evidence>
<dbReference type="KEGG" id="trg:TRUGW13939_02211"/>
<protein>
    <recommendedName>
        <fullName evidence="12">Threonine/serine exporter-like N-terminal domain-containing protein</fullName>
    </recommendedName>
</protein>
<feature type="transmembrane region" description="Helical" evidence="7">
    <location>
        <begin position="421"/>
        <end position="442"/>
    </location>
</feature>
<feature type="transmembrane region" description="Helical" evidence="7">
    <location>
        <begin position="546"/>
        <end position="569"/>
    </location>
</feature>
<organism evidence="10 11">
    <name type="scientific">Talaromyces rugulosus</name>
    <name type="common">Penicillium rugulosum</name>
    <dbReference type="NCBI Taxonomy" id="121627"/>
    <lineage>
        <taxon>Eukaryota</taxon>
        <taxon>Fungi</taxon>
        <taxon>Dikarya</taxon>
        <taxon>Ascomycota</taxon>
        <taxon>Pezizomycotina</taxon>
        <taxon>Eurotiomycetes</taxon>
        <taxon>Eurotiomycetidae</taxon>
        <taxon>Eurotiales</taxon>
        <taxon>Trichocomaceae</taxon>
        <taxon>Talaromyces</taxon>
        <taxon>Talaromyces sect. Islandici</taxon>
    </lineage>
</organism>
<feature type="transmembrane region" description="Helical" evidence="7">
    <location>
        <begin position="472"/>
        <end position="493"/>
    </location>
</feature>
<dbReference type="Pfam" id="PF06738">
    <property type="entry name" value="ThrE"/>
    <property type="match status" value="1"/>
</dbReference>
<evidence type="ECO:0000259" key="8">
    <source>
        <dbReference type="Pfam" id="PF06738"/>
    </source>
</evidence>
<accession>A0A7H8QMH2</accession>
<dbReference type="GO" id="GO:0022857">
    <property type="term" value="F:transmembrane transporter activity"/>
    <property type="evidence" value="ECO:0007669"/>
    <property type="project" value="InterPro"/>
</dbReference>
<dbReference type="EMBL" id="CP055898">
    <property type="protein sequence ID" value="QKX55119.1"/>
    <property type="molecule type" value="Genomic_DNA"/>
</dbReference>